<accession>X0YGH8</accession>
<comment type="caution">
    <text evidence="1">The sequence shown here is derived from an EMBL/GenBank/DDBJ whole genome shotgun (WGS) entry which is preliminary data.</text>
</comment>
<protein>
    <submittedName>
        <fullName evidence="1">Uncharacterized protein</fullName>
    </submittedName>
</protein>
<gene>
    <name evidence="1" type="ORF">S01H1_72530</name>
</gene>
<name>X0YGH8_9ZZZZ</name>
<dbReference type="EMBL" id="BARS01048385">
    <property type="protein sequence ID" value="GAG35926.1"/>
    <property type="molecule type" value="Genomic_DNA"/>
</dbReference>
<proteinExistence type="predicted"/>
<reference evidence="1" key="1">
    <citation type="journal article" date="2014" name="Front. Microbiol.">
        <title>High frequency of phylogenetically diverse reductive dehalogenase-homologous genes in deep subseafloor sedimentary metagenomes.</title>
        <authorList>
            <person name="Kawai M."/>
            <person name="Futagami T."/>
            <person name="Toyoda A."/>
            <person name="Takaki Y."/>
            <person name="Nishi S."/>
            <person name="Hori S."/>
            <person name="Arai W."/>
            <person name="Tsubouchi T."/>
            <person name="Morono Y."/>
            <person name="Uchiyama I."/>
            <person name="Ito T."/>
            <person name="Fujiyama A."/>
            <person name="Inagaki F."/>
            <person name="Takami H."/>
        </authorList>
    </citation>
    <scope>NUCLEOTIDE SEQUENCE</scope>
    <source>
        <strain evidence="1">Expedition CK06-06</strain>
    </source>
</reference>
<evidence type="ECO:0000313" key="1">
    <source>
        <dbReference type="EMBL" id="GAG35926.1"/>
    </source>
</evidence>
<feature type="non-terminal residue" evidence="1">
    <location>
        <position position="111"/>
    </location>
</feature>
<dbReference type="AlphaFoldDB" id="X0YGH8"/>
<organism evidence="1">
    <name type="scientific">marine sediment metagenome</name>
    <dbReference type="NCBI Taxonomy" id="412755"/>
    <lineage>
        <taxon>unclassified sequences</taxon>
        <taxon>metagenomes</taxon>
        <taxon>ecological metagenomes</taxon>
    </lineage>
</organism>
<sequence>MEKSEEYKECPECAEDIKVKAFSCRYCGAAVAKRKRIEGGYFIRVILKAEDKIYHGDVYLTDFKCRVSDIMNDDRKFISIVNTIQEIGDDHTKIGFFVLNKSIIHWIHEDK</sequence>